<accession>A0A9W9AJ41</accession>
<evidence type="ECO:0000313" key="1">
    <source>
        <dbReference type="EMBL" id="KAJ4484131.1"/>
    </source>
</evidence>
<gene>
    <name evidence="1" type="ORF">C8J55DRAFT_36863</name>
</gene>
<dbReference type="AlphaFoldDB" id="A0A9W9AJ41"/>
<evidence type="ECO:0000313" key="2">
    <source>
        <dbReference type="Proteomes" id="UP001150238"/>
    </source>
</evidence>
<name>A0A9W9AJ41_9AGAR</name>
<protein>
    <submittedName>
        <fullName evidence="1">Uncharacterized protein</fullName>
    </submittedName>
</protein>
<proteinExistence type="predicted"/>
<dbReference type="Proteomes" id="UP001150238">
    <property type="component" value="Unassembled WGS sequence"/>
</dbReference>
<dbReference type="EMBL" id="JANVFS010000012">
    <property type="protein sequence ID" value="KAJ4484131.1"/>
    <property type="molecule type" value="Genomic_DNA"/>
</dbReference>
<organism evidence="1 2">
    <name type="scientific">Lentinula lateritia</name>
    <dbReference type="NCBI Taxonomy" id="40482"/>
    <lineage>
        <taxon>Eukaryota</taxon>
        <taxon>Fungi</taxon>
        <taxon>Dikarya</taxon>
        <taxon>Basidiomycota</taxon>
        <taxon>Agaricomycotina</taxon>
        <taxon>Agaricomycetes</taxon>
        <taxon>Agaricomycetidae</taxon>
        <taxon>Agaricales</taxon>
        <taxon>Marasmiineae</taxon>
        <taxon>Omphalotaceae</taxon>
        <taxon>Lentinula</taxon>
    </lineage>
</organism>
<reference evidence="1" key="1">
    <citation type="submission" date="2022-08" db="EMBL/GenBank/DDBJ databases">
        <authorList>
            <consortium name="DOE Joint Genome Institute"/>
            <person name="Min B."/>
            <person name="Riley R."/>
            <person name="Sierra-Patev S."/>
            <person name="Naranjo-Ortiz M."/>
            <person name="Looney B."/>
            <person name="Konkel Z."/>
            <person name="Slot J.C."/>
            <person name="Sakamoto Y."/>
            <person name="Steenwyk J.L."/>
            <person name="Rokas A."/>
            <person name="Carro J."/>
            <person name="Camarero S."/>
            <person name="Ferreira P."/>
            <person name="Molpeceres G."/>
            <person name="Ruiz-Duenas F.J."/>
            <person name="Serrano A."/>
            <person name="Henrissat B."/>
            <person name="Drula E."/>
            <person name="Hughes K.W."/>
            <person name="Mata J.L."/>
            <person name="Ishikawa N.K."/>
            <person name="Vargas-Isla R."/>
            <person name="Ushijima S."/>
            <person name="Smith C.A."/>
            <person name="Ahrendt S."/>
            <person name="Andreopoulos W."/>
            <person name="He G."/>
            <person name="Labutti K."/>
            <person name="Lipzen A."/>
            <person name="Ng V."/>
            <person name="Sandor L."/>
            <person name="Barry K."/>
            <person name="Martinez A.T."/>
            <person name="Xiao Y."/>
            <person name="Gibbons J.G."/>
            <person name="Terashima K."/>
            <person name="Hibbett D.S."/>
            <person name="Grigoriev I.V."/>
        </authorList>
    </citation>
    <scope>NUCLEOTIDE SEQUENCE</scope>
    <source>
        <strain evidence="1">Sp2 HRB7682 ss15</strain>
    </source>
</reference>
<sequence>MSYDDVMADCRAYEALLSQRLSVVASLLDTIEFEKSQFAILVSDAQQSRLVAQPLDDIPPLIAPLGWLPRVQESDLLVVQWLDDRVHCIWNDQQVDFFTTFAIPNRWRLQQMITITHLLEKSKIHITYEPLAIVLRGAEVSGLIMARVEGRSLEMRDRSLVYSTFTQLHESNIMFEIEPFMDCYEAVVYGSIVLMYGTPYKNYFYLWQ</sequence>
<reference evidence="1" key="2">
    <citation type="journal article" date="2023" name="Proc. Natl. Acad. Sci. U.S.A.">
        <title>A global phylogenomic analysis of the shiitake genus Lentinula.</title>
        <authorList>
            <person name="Sierra-Patev S."/>
            <person name="Min B."/>
            <person name="Naranjo-Ortiz M."/>
            <person name="Looney B."/>
            <person name="Konkel Z."/>
            <person name="Slot J.C."/>
            <person name="Sakamoto Y."/>
            <person name="Steenwyk J.L."/>
            <person name="Rokas A."/>
            <person name="Carro J."/>
            <person name="Camarero S."/>
            <person name="Ferreira P."/>
            <person name="Molpeceres G."/>
            <person name="Ruiz-Duenas F.J."/>
            <person name="Serrano A."/>
            <person name="Henrissat B."/>
            <person name="Drula E."/>
            <person name="Hughes K.W."/>
            <person name="Mata J.L."/>
            <person name="Ishikawa N.K."/>
            <person name="Vargas-Isla R."/>
            <person name="Ushijima S."/>
            <person name="Smith C.A."/>
            <person name="Donoghue J."/>
            <person name="Ahrendt S."/>
            <person name="Andreopoulos W."/>
            <person name="He G."/>
            <person name="LaButti K."/>
            <person name="Lipzen A."/>
            <person name="Ng V."/>
            <person name="Riley R."/>
            <person name="Sandor L."/>
            <person name="Barry K."/>
            <person name="Martinez A.T."/>
            <person name="Xiao Y."/>
            <person name="Gibbons J.G."/>
            <person name="Terashima K."/>
            <person name="Grigoriev I.V."/>
            <person name="Hibbett D."/>
        </authorList>
    </citation>
    <scope>NUCLEOTIDE SEQUENCE</scope>
    <source>
        <strain evidence="1">Sp2 HRB7682 ss15</strain>
    </source>
</reference>
<comment type="caution">
    <text evidence="1">The sequence shown here is derived from an EMBL/GenBank/DDBJ whole genome shotgun (WGS) entry which is preliminary data.</text>
</comment>